<comment type="cofactor">
    <cofactor evidence="1 5">
        <name>FAD</name>
        <dbReference type="ChEBI" id="CHEBI:57692"/>
    </cofactor>
</comment>
<dbReference type="OMA" id="NINRRNW"/>
<keyword evidence="4 5" id="KW-0274">FAD</keyword>
<evidence type="ECO:0000259" key="6">
    <source>
        <dbReference type="Pfam" id="PF05199"/>
    </source>
</evidence>
<evidence type="ECO:0000256" key="3">
    <source>
        <dbReference type="ARBA" id="ARBA00022630"/>
    </source>
</evidence>
<evidence type="ECO:0000313" key="8">
    <source>
        <dbReference type="Proteomes" id="UP000594261"/>
    </source>
</evidence>
<dbReference type="AlphaFoldDB" id="A0A7N2MGF4"/>
<evidence type="ECO:0000256" key="2">
    <source>
        <dbReference type="ARBA" id="ARBA00010790"/>
    </source>
</evidence>
<dbReference type="SUPFAM" id="SSF51905">
    <property type="entry name" value="FAD/NAD(P)-binding domain"/>
    <property type="match status" value="1"/>
</dbReference>
<feature type="binding site" evidence="5">
    <location>
        <begin position="507"/>
        <end position="508"/>
    </location>
    <ligand>
        <name>FAD</name>
        <dbReference type="ChEBI" id="CHEBI:57692"/>
    </ligand>
</feature>
<feature type="binding site" evidence="5">
    <location>
        <position position="496"/>
    </location>
    <ligand>
        <name>FAD</name>
        <dbReference type="ChEBI" id="CHEBI:57692"/>
    </ligand>
</feature>
<dbReference type="InterPro" id="IPR012132">
    <property type="entry name" value="GMC_OxRdtase"/>
</dbReference>
<dbReference type="Gramene" id="QL09p015323:mrna">
    <property type="protein sequence ID" value="QL09p015323:mrna"/>
    <property type="gene ID" value="QL09p015323"/>
</dbReference>
<dbReference type="Gene3D" id="3.50.50.60">
    <property type="entry name" value="FAD/NAD(P)-binding domain"/>
    <property type="match status" value="3"/>
</dbReference>
<reference evidence="7 8" key="1">
    <citation type="journal article" date="2016" name="G3 (Bethesda)">
        <title>First Draft Assembly and Annotation of the Genome of a California Endemic Oak Quercus lobata Nee (Fagaceae).</title>
        <authorList>
            <person name="Sork V.L."/>
            <person name="Fitz-Gibbon S.T."/>
            <person name="Puiu D."/>
            <person name="Crepeau M."/>
            <person name="Gugger P.F."/>
            <person name="Sherman R."/>
            <person name="Stevens K."/>
            <person name="Langley C.H."/>
            <person name="Pellegrini M."/>
            <person name="Salzberg S.L."/>
        </authorList>
    </citation>
    <scope>NUCLEOTIDE SEQUENCE [LARGE SCALE GENOMIC DNA]</scope>
    <source>
        <strain evidence="7 8">cv. SW786</strain>
    </source>
</reference>
<protein>
    <recommendedName>
        <fullName evidence="6">Glucose-methanol-choline oxidoreductase C-terminal domain-containing protein</fullName>
    </recommendedName>
</protein>
<dbReference type="PIRSF" id="PIRSF000137">
    <property type="entry name" value="Alcohol_oxidase"/>
    <property type="match status" value="1"/>
</dbReference>
<keyword evidence="8" id="KW-1185">Reference proteome</keyword>
<proteinExistence type="inferred from homology"/>
<dbReference type="GO" id="GO:0050660">
    <property type="term" value="F:flavin adenine dinucleotide binding"/>
    <property type="evidence" value="ECO:0007669"/>
    <property type="project" value="InterPro"/>
</dbReference>
<dbReference type="SUPFAM" id="SSF54373">
    <property type="entry name" value="FAD-linked reductases, C-terminal domain"/>
    <property type="match status" value="1"/>
</dbReference>
<keyword evidence="3" id="KW-0285">Flavoprotein</keyword>
<dbReference type="InParanoid" id="A0A7N2MGF4"/>
<dbReference type="PANTHER" id="PTHR45968">
    <property type="entry name" value="OSJNBA0019K04.7 PROTEIN"/>
    <property type="match status" value="1"/>
</dbReference>
<dbReference type="InterPro" id="IPR007867">
    <property type="entry name" value="GMC_OxRtase_C"/>
</dbReference>
<evidence type="ECO:0000256" key="4">
    <source>
        <dbReference type="ARBA" id="ARBA00022827"/>
    </source>
</evidence>
<evidence type="ECO:0000256" key="5">
    <source>
        <dbReference type="PIRSR" id="PIRSR000137-2"/>
    </source>
</evidence>
<evidence type="ECO:0000313" key="7">
    <source>
        <dbReference type="EnsemblPlants" id="QL09p015323:mrna"/>
    </source>
</evidence>
<comment type="similarity">
    <text evidence="2">Belongs to the GMC oxidoreductase family.</text>
</comment>
<dbReference type="Pfam" id="PF05199">
    <property type="entry name" value="GMC_oxred_C"/>
    <property type="match status" value="1"/>
</dbReference>
<reference evidence="7" key="2">
    <citation type="submission" date="2021-01" db="UniProtKB">
        <authorList>
            <consortium name="EnsemblPlants"/>
        </authorList>
    </citation>
    <scope>IDENTIFICATION</scope>
</reference>
<dbReference type="InterPro" id="IPR036188">
    <property type="entry name" value="FAD/NAD-bd_sf"/>
</dbReference>
<feature type="binding site" evidence="5">
    <location>
        <position position="191"/>
    </location>
    <ligand>
        <name>FAD</name>
        <dbReference type="ChEBI" id="CHEBI:57692"/>
    </ligand>
</feature>
<accession>A0A7N2MGF4</accession>
<name>A0A7N2MGF4_QUELO</name>
<feature type="binding site" evidence="5">
    <location>
        <begin position="467"/>
        <end position="468"/>
    </location>
    <ligand>
        <name>FAD</name>
        <dbReference type="ChEBI" id="CHEBI:57692"/>
    </ligand>
</feature>
<dbReference type="EnsemblPlants" id="QL09p015323:mrna">
    <property type="protein sequence ID" value="QL09p015323:mrna"/>
    <property type="gene ID" value="QL09p015323"/>
</dbReference>
<dbReference type="GO" id="GO:0016614">
    <property type="term" value="F:oxidoreductase activity, acting on CH-OH group of donors"/>
    <property type="evidence" value="ECO:0007669"/>
    <property type="project" value="InterPro"/>
</dbReference>
<dbReference type="EMBL" id="LRBV02000009">
    <property type="status" value="NOT_ANNOTATED_CDS"/>
    <property type="molecule type" value="Genomic_DNA"/>
</dbReference>
<dbReference type="PANTHER" id="PTHR45968:SF31">
    <property type="entry name" value="GLUCOSE-METHANOL-CHOLINE (GMC) OXIDOREDUCTASE FAMILY PROTEIN"/>
    <property type="match status" value="1"/>
</dbReference>
<sequence>MHPRFGTKQKSAPHYTFVEEATSAPEIAYYDYIIIGGRTAGCPLAATLSQNARVLVLERGGSPYDNPNITNMETFSSTLSDTSPTSPTQHFTSEDGVFNLVGTRHETSVNKSYEWVEKLVFKPPKMDYQVAVRDGLLEAGVLPYNGFTYDHLYGTKIGGTIFDRKGHRHTAANLLEYADPRKITIYLHATVCKILFRYNNAEQQDLKLMVWFSKMHRAGVFHKAYLMKNSKSFNEIILSADAIGSPQQLMLSVLGQVTNIYRPMGSRFGNYIEANSGLSFIFSSSAQRLSRDLGQLRQNFGGTACNELYLGFVLLNKVIYLNEFEETLLKLHTNQPFTVPPKAMVKVVETINAIAKKTFKGSVVVEKVAYPPSLGYLKLRNTNPKDNPALTFNYFKEPEDLRGFVLGMSTIMNVIDTYPFSKFRHRNMTMQALLDMVVSLLWNKRPQHPSAAFSLEQFCIDTVMTMWHFHGGCQVGKVVDHDYKVLGVDALRVIDGSTFLQSPGTNPQATVMMLGRYMVEKILHERRSHGRK</sequence>
<organism evidence="7 8">
    <name type="scientific">Quercus lobata</name>
    <name type="common">Valley oak</name>
    <dbReference type="NCBI Taxonomy" id="97700"/>
    <lineage>
        <taxon>Eukaryota</taxon>
        <taxon>Viridiplantae</taxon>
        <taxon>Streptophyta</taxon>
        <taxon>Embryophyta</taxon>
        <taxon>Tracheophyta</taxon>
        <taxon>Spermatophyta</taxon>
        <taxon>Magnoliopsida</taxon>
        <taxon>eudicotyledons</taxon>
        <taxon>Gunneridae</taxon>
        <taxon>Pentapetalae</taxon>
        <taxon>rosids</taxon>
        <taxon>fabids</taxon>
        <taxon>Fagales</taxon>
        <taxon>Fagaceae</taxon>
        <taxon>Quercus</taxon>
    </lineage>
</organism>
<feature type="domain" description="Glucose-methanol-choline oxidoreductase C-terminal" evidence="6">
    <location>
        <begin position="371"/>
        <end position="515"/>
    </location>
</feature>
<dbReference type="Gene3D" id="3.30.410.40">
    <property type="match status" value="2"/>
</dbReference>
<dbReference type="Proteomes" id="UP000594261">
    <property type="component" value="Chromosome 9"/>
</dbReference>
<evidence type="ECO:0000256" key="1">
    <source>
        <dbReference type="ARBA" id="ARBA00001974"/>
    </source>
</evidence>
<dbReference type="InterPro" id="IPR051871">
    <property type="entry name" value="GMC_Oxidoreductase-Related"/>
</dbReference>